<feature type="compositionally biased region" description="Low complexity" evidence="1">
    <location>
        <begin position="112"/>
        <end position="123"/>
    </location>
</feature>
<accession>A0A6J4IS04</accession>
<feature type="non-terminal residue" evidence="2">
    <location>
        <position position="1"/>
    </location>
</feature>
<name>A0A6J4IS04_9PSEU</name>
<sequence>GPLGARGARAAAGRGPRAVRRPGLRRHHGRRDRGGGGPHRADVLPPLRRQARGALRRSGRVRAPLRRGHRGGRDDRPGGDHRCRARRSGRVLPRRPSLVVTDAPGRHRRRPGPAGARAAQALRAGHDDDRRAATARIRRHGGRPGRGERRRGVPGRVRDVDRRGRGPPARRHPARGAGRAAVAGVRSAHV</sequence>
<dbReference type="EMBL" id="CADCTH010000303">
    <property type="protein sequence ID" value="CAA9258375.1"/>
    <property type="molecule type" value="Genomic_DNA"/>
</dbReference>
<feature type="compositionally biased region" description="Low complexity" evidence="1">
    <location>
        <begin position="1"/>
        <end position="16"/>
    </location>
</feature>
<gene>
    <name evidence="2" type="ORF">AVDCRST_MAG54-2354</name>
</gene>
<dbReference type="AlphaFoldDB" id="A0A6J4IS04"/>
<feature type="non-terminal residue" evidence="2">
    <location>
        <position position="190"/>
    </location>
</feature>
<evidence type="ECO:0000313" key="2">
    <source>
        <dbReference type="EMBL" id="CAA9258375.1"/>
    </source>
</evidence>
<feature type="compositionally biased region" description="Basic residues" evidence="1">
    <location>
        <begin position="49"/>
        <end position="70"/>
    </location>
</feature>
<organism evidence="2">
    <name type="scientific">uncultured Actinomycetospora sp</name>
    <dbReference type="NCBI Taxonomy" id="1135996"/>
    <lineage>
        <taxon>Bacteria</taxon>
        <taxon>Bacillati</taxon>
        <taxon>Actinomycetota</taxon>
        <taxon>Actinomycetes</taxon>
        <taxon>Pseudonocardiales</taxon>
        <taxon>Pseudonocardiaceae</taxon>
        <taxon>Actinomycetospora</taxon>
        <taxon>environmental samples</taxon>
    </lineage>
</organism>
<feature type="compositionally biased region" description="Low complexity" evidence="1">
    <location>
        <begin position="175"/>
        <end position="190"/>
    </location>
</feature>
<proteinExistence type="predicted"/>
<reference evidence="2" key="1">
    <citation type="submission" date="2020-02" db="EMBL/GenBank/DDBJ databases">
        <authorList>
            <person name="Meier V. D."/>
        </authorList>
    </citation>
    <scope>NUCLEOTIDE SEQUENCE</scope>
    <source>
        <strain evidence="2">AVDCRST_MAG54</strain>
    </source>
</reference>
<feature type="compositionally biased region" description="Basic and acidic residues" evidence="1">
    <location>
        <begin position="71"/>
        <end position="82"/>
    </location>
</feature>
<feature type="region of interest" description="Disordered" evidence="1">
    <location>
        <begin position="1"/>
        <end position="190"/>
    </location>
</feature>
<protein>
    <submittedName>
        <fullName evidence="2">Transcriptional regulator, AcrR family</fullName>
    </submittedName>
</protein>
<feature type="compositionally biased region" description="Basic and acidic residues" evidence="1">
    <location>
        <begin position="145"/>
        <end position="164"/>
    </location>
</feature>
<feature type="compositionally biased region" description="Basic residues" evidence="1">
    <location>
        <begin position="83"/>
        <end position="93"/>
    </location>
</feature>
<feature type="compositionally biased region" description="Basic residues" evidence="1">
    <location>
        <begin position="17"/>
        <end position="31"/>
    </location>
</feature>
<evidence type="ECO:0000256" key="1">
    <source>
        <dbReference type="SAM" id="MobiDB-lite"/>
    </source>
</evidence>